<reference evidence="3 4" key="1">
    <citation type="journal article" date="2016" name="Nat. Commun.">
        <title>Thousands of microbial genomes shed light on interconnected biogeochemical processes in an aquifer system.</title>
        <authorList>
            <person name="Anantharaman K."/>
            <person name="Brown C.T."/>
            <person name="Hug L.A."/>
            <person name="Sharon I."/>
            <person name="Castelle C.J."/>
            <person name="Probst A.J."/>
            <person name="Thomas B.C."/>
            <person name="Singh A."/>
            <person name="Wilkins M.J."/>
            <person name="Karaoz U."/>
            <person name="Brodie E.L."/>
            <person name="Williams K.H."/>
            <person name="Hubbard S.S."/>
            <person name="Banfield J.F."/>
        </authorList>
    </citation>
    <scope>NUCLEOTIDE SEQUENCE [LARGE SCALE GENOMIC DNA]</scope>
</reference>
<evidence type="ECO:0000259" key="1">
    <source>
        <dbReference type="Pfam" id="PF01368"/>
    </source>
</evidence>
<organism evidence="3 4">
    <name type="scientific">Candidatus Staskawiczbacteria bacterium RIFCSPLOWO2_01_FULL_38_12b</name>
    <dbReference type="NCBI Taxonomy" id="1802214"/>
    <lineage>
        <taxon>Bacteria</taxon>
        <taxon>Candidatus Staskawicziibacteriota</taxon>
    </lineage>
</organism>
<evidence type="ECO:0008006" key="5">
    <source>
        <dbReference type="Google" id="ProtNLM"/>
    </source>
</evidence>
<dbReference type="Pfam" id="PF01368">
    <property type="entry name" value="DHH"/>
    <property type="match status" value="1"/>
</dbReference>
<feature type="domain" description="DDH" evidence="1">
    <location>
        <begin position="24"/>
        <end position="182"/>
    </location>
</feature>
<proteinExistence type="predicted"/>
<dbReference type="InterPro" id="IPR038763">
    <property type="entry name" value="DHH_sf"/>
</dbReference>
<dbReference type="Proteomes" id="UP000176774">
    <property type="component" value="Unassembled WGS sequence"/>
</dbReference>
<comment type="caution">
    <text evidence="3">The sequence shown here is derived from an EMBL/GenBank/DDBJ whole genome shotgun (WGS) entry which is preliminary data.</text>
</comment>
<dbReference type="STRING" id="1802214.A2908_03860"/>
<dbReference type="Gene3D" id="3.90.1640.30">
    <property type="match status" value="1"/>
</dbReference>
<dbReference type="InterPro" id="IPR003156">
    <property type="entry name" value="DHHA1_dom"/>
</dbReference>
<dbReference type="InterPro" id="IPR001667">
    <property type="entry name" value="DDH_dom"/>
</dbReference>
<dbReference type="Pfam" id="PF02272">
    <property type="entry name" value="DHHA1"/>
    <property type="match status" value="1"/>
</dbReference>
<name>A0A1G2IBV8_9BACT</name>
<dbReference type="EMBL" id="MHPA01000028">
    <property type="protein sequence ID" value="OGZ72249.1"/>
    <property type="molecule type" value="Genomic_DNA"/>
</dbReference>
<protein>
    <recommendedName>
        <fullName evidence="5">DDH domain-containing protein</fullName>
    </recommendedName>
</protein>
<feature type="domain" description="DHHA1" evidence="2">
    <location>
        <begin position="310"/>
        <end position="390"/>
    </location>
</feature>
<sequence length="392" mass="44143">MQKKIKNLKEAAERIKTAVKNNEKIIIYGDSDCDGITSTVILQETIQNLPFDTAQGKGGKVDMVLFPNREDDGYGINARALKFLENKAPALFITLDLGISNVKEIEVLNEYGFEVIVVDHHQVLQSIPNAQIVVDPQQKDDTSEYKYLANVGLTFKLAEEILGREFSVNLKNSFLELTALATISDMVPQIGDNKMFIEEGLRSLKHTFRPGLRAFLDILGEGEVLSGEYYKVISALNAAESIDFKNESYDLLTSASPNRCMELAQDLISKTNYKQIKIKEITEEVERRIAQKKDELIIFEGDPAWRLVLAGPVASILYNKYQKPTFIFKKGDSESAGSVRSTKELNSVEAMKTCRDFLITYGGHPQASGFRIKNENLERFKNSLNEYFKNLT</sequence>
<evidence type="ECO:0000313" key="4">
    <source>
        <dbReference type="Proteomes" id="UP000176774"/>
    </source>
</evidence>
<gene>
    <name evidence="3" type="ORF">A2908_03860</name>
</gene>
<dbReference type="SUPFAM" id="SSF64182">
    <property type="entry name" value="DHH phosphoesterases"/>
    <property type="match status" value="1"/>
</dbReference>
<dbReference type="AlphaFoldDB" id="A0A1G2IBV8"/>
<evidence type="ECO:0000259" key="2">
    <source>
        <dbReference type="Pfam" id="PF02272"/>
    </source>
</evidence>
<dbReference type="PANTHER" id="PTHR30255:SF2">
    <property type="entry name" value="SINGLE-STRANDED-DNA-SPECIFIC EXONUCLEASE RECJ"/>
    <property type="match status" value="1"/>
</dbReference>
<dbReference type="GO" id="GO:0003676">
    <property type="term" value="F:nucleic acid binding"/>
    <property type="evidence" value="ECO:0007669"/>
    <property type="project" value="InterPro"/>
</dbReference>
<dbReference type="GO" id="GO:0004527">
    <property type="term" value="F:exonuclease activity"/>
    <property type="evidence" value="ECO:0007669"/>
    <property type="project" value="UniProtKB-KW"/>
</dbReference>
<accession>A0A1G2IBV8</accession>
<dbReference type="InterPro" id="IPR051673">
    <property type="entry name" value="SSDNA_exonuclease_RecJ"/>
</dbReference>
<dbReference type="PANTHER" id="PTHR30255">
    <property type="entry name" value="SINGLE-STRANDED-DNA-SPECIFIC EXONUCLEASE RECJ"/>
    <property type="match status" value="1"/>
</dbReference>
<evidence type="ECO:0000313" key="3">
    <source>
        <dbReference type="EMBL" id="OGZ72249.1"/>
    </source>
</evidence>
<dbReference type="Gene3D" id="3.10.310.30">
    <property type="match status" value="1"/>
</dbReference>